<keyword evidence="2" id="KW-1185">Reference proteome</keyword>
<protein>
    <recommendedName>
        <fullName evidence="3">Bacteriophage protein</fullName>
    </recommendedName>
</protein>
<dbReference type="RefSeq" id="WP_312547559.1">
    <property type="nucleotide sequence ID" value="NZ_JBHRVV010000001.1"/>
</dbReference>
<sequence>MPAFTKFQKFIEAVAHGKHNLSTAQIKVALTNTPPVVGTAGVLADIAEVSYANCSSRNVTTSASAQTGGVYKLTCADLTLTAAGGSVGPFRYVVAYNDSAAGKDLISCWDRGDSITLLDGESILIDFDQAAGVFTIG</sequence>
<reference evidence="2" key="1">
    <citation type="journal article" date="2019" name="Int. J. Syst. Evol. Microbiol.">
        <title>The Global Catalogue of Microorganisms (GCM) 10K type strain sequencing project: providing services to taxonomists for standard genome sequencing and annotation.</title>
        <authorList>
            <consortium name="The Broad Institute Genomics Platform"/>
            <consortium name="The Broad Institute Genome Sequencing Center for Infectious Disease"/>
            <person name="Wu L."/>
            <person name="Ma J."/>
        </authorList>
    </citation>
    <scope>NUCLEOTIDE SEQUENCE [LARGE SCALE GENOMIC DNA]</scope>
    <source>
        <strain evidence="2">CCM 7480</strain>
    </source>
</reference>
<proteinExistence type="predicted"/>
<organism evidence="1 2">
    <name type="scientific">Massilia haematophila</name>
    <dbReference type="NCBI Taxonomy" id="457923"/>
    <lineage>
        <taxon>Bacteria</taxon>
        <taxon>Pseudomonadati</taxon>
        <taxon>Pseudomonadota</taxon>
        <taxon>Betaproteobacteria</taxon>
        <taxon>Burkholderiales</taxon>
        <taxon>Oxalobacteraceae</taxon>
        <taxon>Telluria group</taxon>
        <taxon>Massilia</taxon>
    </lineage>
</organism>
<accession>A0ABV7PDM2</accession>
<name>A0ABV7PDM2_9BURK</name>
<comment type="caution">
    <text evidence="1">The sequence shown here is derived from an EMBL/GenBank/DDBJ whole genome shotgun (WGS) entry which is preliminary data.</text>
</comment>
<dbReference type="Proteomes" id="UP001595665">
    <property type="component" value="Unassembled WGS sequence"/>
</dbReference>
<evidence type="ECO:0000313" key="2">
    <source>
        <dbReference type="Proteomes" id="UP001595665"/>
    </source>
</evidence>
<evidence type="ECO:0000313" key="1">
    <source>
        <dbReference type="EMBL" id="MFC3457253.1"/>
    </source>
</evidence>
<dbReference type="EMBL" id="JBHRVV010000001">
    <property type="protein sequence ID" value="MFC3457253.1"/>
    <property type="molecule type" value="Genomic_DNA"/>
</dbReference>
<gene>
    <name evidence="1" type="ORF">ACFOPH_03170</name>
</gene>
<evidence type="ECO:0008006" key="3">
    <source>
        <dbReference type="Google" id="ProtNLM"/>
    </source>
</evidence>